<evidence type="ECO:0000259" key="8">
    <source>
        <dbReference type="Pfam" id="PF01529"/>
    </source>
</evidence>
<evidence type="ECO:0000256" key="2">
    <source>
        <dbReference type="ARBA" id="ARBA00022679"/>
    </source>
</evidence>
<dbReference type="GO" id="GO:0016020">
    <property type="term" value="C:membrane"/>
    <property type="evidence" value="ECO:0007669"/>
    <property type="project" value="UniProtKB-SubCell"/>
</dbReference>
<keyword evidence="2 7" id="KW-0808">Transferase</keyword>
<keyword evidence="3 7" id="KW-0812">Transmembrane</keyword>
<dbReference type="PANTHER" id="PTHR12246">
    <property type="entry name" value="PALMITOYLTRANSFERASE ZDHHC16"/>
    <property type="match status" value="1"/>
</dbReference>
<accession>A0A443SMC8</accession>
<dbReference type="AlphaFoldDB" id="A0A443SMC8"/>
<dbReference type="OrthoDB" id="331948at2759"/>
<reference evidence="9 10" key="1">
    <citation type="journal article" date="2018" name="Gigascience">
        <title>Genomes of trombidid mites reveal novel predicted allergens and laterally-transferred genes associated with secondary metabolism.</title>
        <authorList>
            <person name="Dong X."/>
            <person name="Chaisiri K."/>
            <person name="Xia D."/>
            <person name="Armstrong S.D."/>
            <person name="Fang Y."/>
            <person name="Donnelly M.J."/>
            <person name="Kadowaki T."/>
            <person name="McGarry J.W."/>
            <person name="Darby A.C."/>
            <person name="Makepeace B.L."/>
        </authorList>
    </citation>
    <scope>NUCLEOTIDE SEQUENCE [LARGE SCALE GENOMIC DNA]</scope>
    <source>
        <strain evidence="9">UoL-UT</strain>
    </source>
</reference>
<dbReference type="InterPro" id="IPR001594">
    <property type="entry name" value="Palmitoyltrfase_DHHC"/>
</dbReference>
<comment type="domain">
    <text evidence="7">The DHHC domain is required for palmitoyltransferase activity.</text>
</comment>
<comment type="caution">
    <text evidence="9">The sequence shown here is derived from an EMBL/GenBank/DDBJ whole genome shotgun (WGS) entry which is preliminary data.</text>
</comment>
<dbReference type="InterPro" id="IPR036028">
    <property type="entry name" value="SH3-like_dom_sf"/>
</dbReference>
<dbReference type="GO" id="GO:0019706">
    <property type="term" value="F:protein-cysteine S-palmitoyltransferase activity"/>
    <property type="evidence" value="ECO:0007669"/>
    <property type="project" value="UniProtKB-EC"/>
</dbReference>
<evidence type="ECO:0000313" key="10">
    <source>
        <dbReference type="Proteomes" id="UP000288716"/>
    </source>
</evidence>
<feature type="domain" description="Palmitoyltransferase DHHC" evidence="8">
    <location>
        <begin position="1"/>
        <end position="106"/>
    </location>
</feature>
<keyword evidence="6 7" id="KW-0012">Acyltransferase</keyword>
<dbReference type="EC" id="2.3.1.225" evidence="7"/>
<comment type="subcellular location">
    <subcellularLocation>
        <location evidence="1">Membrane</location>
        <topology evidence="1">Multi-pass membrane protein</topology>
    </subcellularLocation>
</comment>
<dbReference type="Gene3D" id="2.30.30.40">
    <property type="entry name" value="SH3 Domains"/>
    <property type="match status" value="1"/>
</dbReference>
<comment type="catalytic activity">
    <reaction evidence="7">
        <text>L-cysteinyl-[protein] + hexadecanoyl-CoA = S-hexadecanoyl-L-cysteinyl-[protein] + CoA</text>
        <dbReference type="Rhea" id="RHEA:36683"/>
        <dbReference type="Rhea" id="RHEA-COMP:10131"/>
        <dbReference type="Rhea" id="RHEA-COMP:11032"/>
        <dbReference type="ChEBI" id="CHEBI:29950"/>
        <dbReference type="ChEBI" id="CHEBI:57287"/>
        <dbReference type="ChEBI" id="CHEBI:57379"/>
        <dbReference type="ChEBI" id="CHEBI:74151"/>
        <dbReference type="EC" id="2.3.1.225"/>
    </reaction>
</comment>
<dbReference type="PROSITE" id="PS50216">
    <property type="entry name" value="DHHC"/>
    <property type="match status" value="1"/>
</dbReference>
<dbReference type="Proteomes" id="UP000288716">
    <property type="component" value="Unassembled WGS sequence"/>
</dbReference>
<evidence type="ECO:0000256" key="4">
    <source>
        <dbReference type="ARBA" id="ARBA00022989"/>
    </source>
</evidence>
<name>A0A443SMC8_9ACAR</name>
<dbReference type="SUPFAM" id="SSF50044">
    <property type="entry name" value="SH3-domain"/>
    <property type="match status" value="1"/>
</dbReference>
<keyword evidence="5 7" id="KW-0472">Membrane</keyword>
<evidence type="ECO:0000256" key="1">
    <source>
        <dbReference type="ARBA" id="ARBA00004141"/>
    </source>
</evidence>
<sequence length="279" mass="32342">MDHHCPWINNCCGHMNHVHFTAFLFFSVFGAIQSTVLLAIALYRGYYANWYFYNGDRSKLVYLTLTSFLMCVFSIGLAVGVILAVGGLFIIQLKTILRNKTSIEEWIVTKAEVRDRDKPFIYPYDFGKWNNFKQLFFMPLGNGIDWPVVDGCDKYSLTIEQLVQKSEKRTRMRYFQAICDYNGSWFPLLSQGFRTTCKLPITDEPRLPLKTNDTLCVTRWKTHWLYGEKANNSKQAKGWFPRRCVVETNGKKKIIDLAALKVISQFILNCPRIVNILGQ</sequence>
<evidence type="ECO:0000256" key="6">
    <source>
        <dbReference type="ARBA" id="ARBA00023315"/>
    </source>
</evidence>
<keyword evidence="4 7" id="KW-1133">Transmembrane helix</keyword>
<proteinExistence type="inferred from homology"/>
<evidence type="ECO:0000313" key="9">
    <source>
        <dbReference type="EMBL" id="RWS28645.1"/>
    </source>
</evidence>
<comment type="similarity">
    <text evidence="7">Belongs to the DHHC palmitoyltransferase family.</text>
</comment>
<gene>
    <name evidence="9" type="ORF">B4U80_10941</name>
</gene>
<evidence type="ECO:0000256" key="5">
    <source>
        <dbReference type="ARBA" id="ARBA00023136"/>
    </source>
</evidence>
<evidence type="ECO:0000256" key="3">
    <source>
        <dbReference type="ARBA" id="ARBA00022692"/>
    </source>
</evidence>
<dbReference type="InterPro" id="IPR039859">
    <property type="entry name" value="PFA4/ZDH16/20/ERF2-like"/>
</dbReference>
<dbReference type="Pfam" id="PF01529">
    <property type="entry name" value="DHHC"/>
    <property type="match status" value="1"/>
</dbReference>
<dbReference type="EMBL" id="NCKV01001277">
    <property type="protein sequence ID" value="RWS28645.1"/>
    <property type="molecule type" value="Genomic_DNA"/>
</dbReference>
<feature type="transmembrane region" description="Helical" evidence="7">
    <location>
        <begin position="63"/>
        <end position="91"/>
    </location>
</feature>
<dbReference type="VEuPathDB" id="VectorBase:LDEU003397"/>
<evidence type="ECO:0000256" key="7">
    <source>
        <dbReference type="RuleBase" id="RU079119"/>
    </source>
</evidence>
<protein>
    <recommendedName>
        <fullName evidence="7">Palmitoyltransferase</fullName>
        <ecNumber evidence="7">2.3.1.225</ecNumber>
    </recommendedName>
</protein>
<keyword evidence="10" id="KW-1185">Reference proteome</keyword>
<organism evidence="9 10">
    <name type="scientific">Leptotrombidium deliense</name>
    <dbReference type="NCBI Taxonomy" id="299467"/>
    <lineage>
        <taxon>Eukaryota</taxon>
        <taxon>Metazoa</taxon>
        <taxon>Ecdysozoa</taxon>
        <taxon>Arthropoda</taxon>
        <taxon>Chelicerata</taxon>
        <taxon>Arachnida</taxon>
        <taxon>Acari</taxon>
        <taxon>Acariformes</taxon>
        <taxon>Trombidiformes</taxon>
        <taxon>Prostigmata</taxon>
        <taxon>Anystina</taxon>
        <taxon>Parasitengona</taxon>
        <taxon>Trombiculoidea</taxon>
        <taxon>Trombiculidae</taxon>
        <taxon>Leptotrombidium</taxon>
    </lineage>
</organism>
<feature type="transmembrane region" description="Helical" evidence="7">
    <location>
        <begin position="20"/>
        <end position="43"/>
    </location>
</feature>